<organism evidence="1 2">
    <name type="scientific">Alicyclobacillus fodiniaquatilis</name>
    <dbReference type="NCBI Taxonomy" id="1661150"/>
    <lineage>
        <taxon>Bacteria</taxon>
        <taxon>Bacillati</taxon>
        <taxon>Bacillota</taxon>
        <taxon>Bacilli</taxon>
        <taxon>Bacillales</taxon>
        <taxon>Alicyclobacillaceae</taxon>
        <taxon>Alicyclobacillus</taxon>
    </lineage>
</organism>
<accession>A0ABW4JKR0</accession>
<sequence length="67" mass="7844">MAGGGISVSYFNNRKKPTSEHVYAETVIWQCSRCNCWSRKEFVYVDEPHCPICKSRMNQEEKSIRVE</sequence>
<evidence type="ECO:0000313" key="2">
    <source>
        <dbReference type="Proteomes" id="UP001597079"/>
    </source>
</evidence>
<dbReference type="InterPro" id="IPR025916">
    <property type="entry name" value="YdjO"/>
</dbReference>
<comment type="caution">
    <text evidence="1">The sequence shown here is derived from an EMBL/GenBank/DDBJ whole genome shotgun (WGS) entry which is preliminary data.</text>
</comment>
<dbReference type="Pfam" id="PF14169">
    <property type="entry name" value="YdjO"/>
    <property type="match status" value="1"/>
</dbReference>
<dbReference type="Proteomes" id="UP001597079">
    <property type="component" value="Unassembled WGS sequence"/>
</dbReference>
<gene>
    <name evidence="1" type="ORF">ACFSB2_17735</name>
</gene>
<dbReference type="EMBL" id="JBHUCX010000067">
    <property type="protein sequence ID" value="MFD1676543.1"/>
    <property type="molecule type" value="Genomic_DNA"/>
</dbReference>
<dbReference type="RefSeq" id="WP_377944445.1">
    <property type="nucleotide sequence ID" value="NZ_JBHUCX010000067.1"/>
</dbReference>
<proteinExistence type="predicted"/>
<protein>
    <submittedName>
        <fullName evidence="1">Cold-inducible protein YdjO-related protein</fullName>
    </submittedName>
</protein>
<keyword evidence="2" id="KW-1185">Reference proteome</keyword>
<name>A0ABW4JKR0_9BACL</name>
<reference evidence="2" key="1">
    <citation type="journal article" date="2019" name="Int. J. Syst. Evol. Microbiol.">
        <title>The Global Catalogue of Microorganisms (GCM) 10K type strain sequencing project: providing services to taxonomists for standard genome sequencing and annotation.</title>
        <authorList>
            <consortium name="The Broad Institute Genomics Platform"/>
            <consortium name="The Broad Institute Genome Sequencing Center for Infectious Disease"/>
            <person name="Wu L."/>
            <person name="Ma J."/>
        </authorList>
    </citation>
    <scope>NUCLEOTIDE SEQUENCE [LARGE SCALE GENOMIC DNA]</scope>
    <source>
        <strain evidence="2">CGMCC 1.12286</strain>
    </source>
</reference>
<evidence type="ECO:0000313" key="1">
    <source>
        <dbReference type="EMBL" id="MFD1676543.1"/>
    </source>
</evidence>